<proteinExistence type="predicted"/>
<feature type="coiled-coil region" evidence="1">
    <location>
        <begin position="55"/>
        <end position="101"/>
    </location>
</feature>
<accession>A0A1Y4UYT7</accession>
<dbReference type="RefSeq" id="WP_087319070.1">
    <property type="nucleotide sequence ID" value="NZ_JAHOJA010000108.1"/>
</dbReference>
<gene>
    <name evidence="2" type="ORF">B5E52_22000</name>
</gene>
<comment type="caution">
    <text evidence="2">The sequence shown here is derived from an EMBL/GenBank/DDBJ whole genome shotgun (WGS) entry which is preliminary data.</text>
</comment>
<evidence type="ECO:0000256" key="1">
    <source>
        <dbReference type="SAM" id="Coils"/>
    </source>
</evidence>
<protein>
    <submittedName>
        <fullName evidence="2">Uncharacterized protein</fullName>
    </submittedName>
</protein>
<dbReference type="Proteomes" id="UP000196036">
    <property type="component" value="Unassembled WGS sequence"/>
</dbReference>
<sequence>MKRYNLSEIMKSAHTMRKFRPEKYPTFSEALKKAWKVAKFNKEIADRRAETIAYYEAKKQEAQELAARAARIESERAERIAMEVEAAKREREERAAKVEAECLAYGYGRGEHYSSFSGWGNYCGD</sequence>
<dbReference type="AlphaFoldDB" id="A0A1Y4UYT7"/>
<name>A0A1Y4UYT7_9BACE</name>
<evidence type="ECO:0000313" key="2">
    <source>
        <dbReference type="EMBL" id="OUQ62096.1"/>
    </source>
</evidence>
<dbReference type="EMBL" id="NFLW01000073">
    <property type="protein sequence ID" value="OUQ62096.1"/>
    <property type="molecule type" value="Genomic_DNA"/>
</dbReference>
<organism evidence="2 3">
    <name type="scientific">Bacteroides xylanisolvens</name>
    <dbReference type="NCBI Taxonomy" id="371601"/>
    <lineage>
        <taxon>Bacteria</taxon>
        <taxon>Pseudomonadati</taxon>
        <taxon>Bacteroidota</taxon>
        <taxon>Bacteroidia</taxon>
        <taxon>Bacteroidales</taxon>
        <taxon>Bacteroidaceae</taxon>
        <taxon>Bacteroides</taxon>
    </lineage>
</organism>
<evidence type="ECO:0000313" key="3">
    <source>
        <dbReference type="Proteomes" id="UP000196036"/>
    </source>
</evidence>
<reference evidence="3" key="1">
    <citation type="submission" date="2017-04" db="EMBL/GenBank/DDBJ databases">
        <title>Function of individual gut microbiota members based on whole genome sequencing of pure cultures obtained from chicken caecum.</title>
        <authorList>
            <person name="Medvecky M."/>
            <person name="Cejkova D."/>
            <person name="Polansky O."/>
            <person name="Karasova D."/>
            <person name="Kubasova T."/>
            <person name="Cizek A."/>
            <person name="Rychlik I."/>
        </authorList>
    </citation>
    <scope>NUCLEOTIDE SEQUENCE [LARGE SCALE GENOMIC DNA]</scope>
    <source>
        <strain evidence="3">An109</strain>
    </source>
</reference>
<keyword evidence="1" id="KW-0175">Coiled coil</keyword>